<accession>A0A7I7UMM6</accession>
<proteinExistence type="predicted"/>
<evidence type="ECO:0000313" key="1">
    <source>
        <dbReference type="EMBL" id="BBY82111.1"/>
    </source>
</evidence>
<dbReference type="SUPFAM" id="SSF140453">
    <property type="entry name" value="EsxAB dimer-like"/>
    <property type="match status" value="1"/>
</dbReference>
<dbReference type="Proteomes" id="UP000467252">
    <property type="component" value="Chromosome"/>
</dbReference>
<protein>
    <recommendedName>
        <fullName evidence="3">ESX-1 secretion-associated protein</fullName>
    </recommendedName>
</protein>
<dbReference type="InterPro" id="IPR010310">
    <property type="entry name" value="T7SS_ESAT-6-like"/>
</dbReference>
<sequence>MPKAVRVAPEDLLASGSTVDAHAGMLRAAHVAADGRIESAQAGVPAGSAAALTAAVTKWQADSAALFAGMSDHATALRDGATAYAQADEHGASAIGAAGDDIIDLGL</sequence>
<evidence type="ECO:0008006" key="3">
    <source>
        <dbReference type="Google" id="ProtNLM"/>
    </source>
</evidence>
<dbReference type="InterPro" id="IPR036689">
    <property type="entry name" value="ESAT-6-like_sf"/>
</dbReference>
<dbReference type="Pfam" id="PF06013">
    <property type="entry name" value="WXG100"/>
    <property type="match status" value="1"/>
</dbReference>
<organism evidence="1 2">
    <name type="scientific">Mycolicibacterium pulveris</name>
    <name type="common">Mycobacterium pulveris</name>
    <dbReference type="NCBI Taxonomy" id="36813"/>
    <lineage>
        <taxon>Bacteria</taxon>
        <taxon>Bacillati</taxon>
        <taxon>Actinomycetota</taxon>
        <taxon>Actinomycetes</taxon>
        <taxon>Mycobacteriales</taxon>
        <taxon>Mycobacteriaceae</taxon>
        <taxon>Mycolicibacterium</taxon>
    </lineage>
</organism>
<dbReference type="EMBL" id="AP022599">
    <property type="protein sequence ID" value="BBY82111.1"/>
    <property type="molecule type" value="Genomic_DNA"/>
</dbReference>
<gene>
    <name evidence="1" type="ORF">MPUL_32690</name>
</gene>
<dbReference type="Gene3D" id="1.10.287.1060">
    <property type="entry name" value="ESAT-6-like"/>
    <property type="match status" value="1"/>
</dbReference>
<evidence type="ECO:0000313" key="2">
    <source>
        <dbReference type="Proteomes" id="UP000467252"/>
    </source>
</evidence>
<keyword evidence="2" id="KW-1185">Reference proteome</keyword>
<dbReference type="RefSeq" id="WP_163901949.1">
    <property type="nucleotide sequence ID" value="NZ_AP022599.1"/>
</dbReference>
<reference evidence="1 2" key="1">
    <citation type="journal article" date="2019" name="Emerg. Microbes Infect.">
        <title>Comprehensive subspecies identification of 175 nontuberculous mycobacteria species based on 7547 genomic profiles.</title>
        <authorList>
            <person name="Matsumoto Y."/>
            <person name="Kinjo T."/>
            <person name="Motooka D."/>
            <person name="Nabeya D."/>
            <person name="Jung N."/>
            <person name="Uechi K."/>
            <person name="Horii T."/>
            <person name="Iida T."/>
            <person name="Fujita J."/>
            <person name="Nakamura S."/>
        </authorList>
    </citation>
    <scope>NUCLEOTIDE SEQUENCE [LARGE SCALE GENOMIC DNA]</scope>
    <source>
        <strain evidence="1 2">JCM 6370</strain>
    </source>
</reference>
<name>A0A7I7UMM6_MYCPV</name>
<dbReference type="AlphaFoldDB" id="A0A7I7UMM6"/>